<keyword evidence="2" id="KW-1185">Reference proteome</keyword>
<dbReference type="KEGG" id="dli:dnl_60900"/>
<accession>A0A975BE42</accession>
<dbReference type="PANTHER" id="PTHR39337:SF1">
    <property type="entry name" value="BLR5642 PROTEIN"/>
    <property type="match status" value="1"/>
</dbReference>
<name>A0A975BE42_9BACT</name>
<dbReference type="EMBL" id="CP061799">
    <property type="protein sequence ID" value="QTA83676.1"/>
    <property type="molecule type" value="Genomic_DNA"/>
</dbReference>
<dbReference type="AlphaFoldDB" id="A0A975BE42"/>
<protein>
    <submittedName>
        <fullName evidence="1">DUF488</fullName>
    </submittedName>
</protein>
<gene>
    <name evidence="1" type="ORF">dnl_60900</name>
</gene>
<dbReference type="Proteomes" id="UP000663720">
    <property type="component" value="Chromosome"/>
</dbReference>
<sequence>MNKLYTIGHSTHTFDLFINILKNNQIDVVVDVRSIPYSQFADQYNKDNLKLFLKKNGIYYISMGNLLGARYEDKSLLTDDGKVDFEKVVETKLFQEGICRVTDGIRKGYNITLMCSEKNPLECHRFSLISRFLDEQGFDINHILPDKIIEHKILYDKLFNYFRLKSKISLEIEKILNLNAIQEFLFNDISKKDMYLALNKLVAYSPYT</sequence>
<evidence type="ECO:0000313" key="2">
    <source>
        <dbReference type="Proteomes" id="UP000663720"/>
    </source>
</evidence>
<dbReference type="InterPro" id="IPR007438">
    <property type="entry name" value="DUF488"/>
</dbReference>
<dbReference type="PANTHER" id="PTHR39337">
    <property type="entry name" value="BLR5642 PROTEIN"/>
    <property type="match status" value="1"/>
</dbReference>
<dbReference type="Pfam" id="PF04343">
    <property type="entry name" value="DUF488"/>
    <property type="match status" value="1"/>
</dbReference>
<evidence type="ECO:0000313" key="1">
    <source>
        <dbReference type="EMBL" id="QTA83676.1"/>
    </source>
</evidence>
<dbReference type="RefSeq" id="WP_207689484.1">
    <property type="nucleotide sequence ID" value="NZ_CP061799.1"/>
</dbReference>
<reference evidence="1" key="1">
    <citation type="journal article" date="2021" name="Microb. Physiol.">
        <title>Proteogenomic Insights into the Physiology of Marine, Sulfate-Reducing, Filamentous Desulfonema limicola and Desulfonema magnum.</title>
        <authorList>
            <person name="Schnaars V."/>
            <person name="Wohlbrand L."/>
            <person name="Scheve S."/>
            <person name="Hinrichs C."/>
            <person name="Reinhardt R."/>
            <person name="Rabus R."/>
        </authorList>
    </citation>
    <scope>NUCLEOTIDE SEQUENCE</scope>
    <source>
        <strain evidence="1">5ac10</strain>
    </source>
</reference>
<organism evidence="1 2">
    <name type="scientific">Desulfonema limicola</name>
    <dbReference type="NCBI Taxonomy" id="45656"/>
    <lineage>
        <taxon>Bacteria</taxon>
        <taxon>Pseudomonadati</taxon>
        <taxon>Thermodesulfobacteriota</taxon>
        <taxon>Desulfobacteria</taxon>
        <taxon>Desulfobacterales</taxon>
        <taxon>Desulfococcaceae</taxon>
        <taxon>Desulfonema</taxon>
    </lineage>
</organism>
<proteinExistence type="predicted"/>